<sequence length="313" mass="33792">MNLSLGIDVGGTKIAAALITKDGRVLFRKEVPSVTTDKDKVFQQLKNCIDQVLKESGYKPENLLGIGIGVPGKVDIEKGIAIYQNNLPWSHFPIGPKLEELYPTMSVILDNDVHMAAFAEWYQRGCKKNETFAYLTISTGISCCILHNGAILRGAGFAGEVGLMLTSASKENPVVTLENVASGPAIQSKAATKRARLQMKETERITTATVLRDYFHGEKYACHVMTEVLNDISKGIHGMICMLDPHQIVLGGGVINHNPVLIDHIKATLKPLLITEQSSAVHRLSVSQLKGDSGLVGAGLRLHNSSNGGANEV</sequence>
<dbReference type="RefSeq" id="WP_048309432.1">
    <property type="nucleotide sequence ID" value="NZ_CP119526.1"/>
</dbReference>
<dbReference type="EMBL" id="LELK01000001">
    <property type="protein sequence ID" value="KMM38321.1"/>
    <property type="molecule type" value="Genomic_DNA"/>
</dbReference>
<gene>
    <name evidence="2" type="ORF">AB986_03140</name>
</gene>
<evidence type="ECO:0000256" key="1">
    <source>
        <dbReference type="ARBA" id="ARBA00006479"/>
    </source>
</evidence>
<dbReference type="InterPro" id="IPR043129">
    <property type="entry name" value="ATPase_NBD"/>
</dbReference>
<dbReference type="SUPFAM" id="SSF53067">
    <property type="entry name" value="Actin-like ATPase domain"/>
    <property type="match status" value="1"/>
</dbReference>
<comment type="similarity">
    <text evidence="1">Belongs to the ROK (NagC/XylR) family.</text>
</comment>
<dbReference type="Gene3D" id="3.30.420.40">
    <property type="match status" value="2"/>
</dbReference>
<dbReference type="PANTHER" id="PTHR18964:SF149">
    <property type="entry name" value="BIFUNCTIONAL UDP-N-ACETYLGLUCOSAMINE 2-EPIMERASE_N-ACETYLMANNOSAMINE KINASE"/>
    <property type="match status" value="1"/>
</dbReference>
<dbReference type="Pfam" id="PF00480">
    <property type="entry name" value="ROK"/>
    <property type="match status" value="1"/>
</dbReference>
<dbReference type="OrthoDB" id="9795247at2"/>
<evidence type="ECO:0000313" key="2">
    <source>
        <dbReference type="EMBL" id="KMM38321.1"/>
    </source>
</evidence>
<keyword evidence="3" id="KW-1185">Reference proteome</keyword>
<dbReference type="PANTHER" id="PTHR18964">
    <property type="entry name" value="ROK (REPRESSOR, ORF, KINASE) FAMILY"/>
    <property type="match status" value="1"/>
</dbReference>
<dbReference type="AlphaFoldDB" id="A0A0J6CPY6"/>
<proteinExistence type="inferred from homology"/>
<comment type="caution">
    <text evidence="2">The sequence shown here is derived from an EMBL/GenBank/DDBJ whole genome shotgun (WGS) entry which is preliminary data.</text>
</comment>
<protein>
    <recommendedName>
        <fullName evidence="4">Glucokinase</fullName>
    </recommendedName>
</protein>
<reference evidence="2" key="1">
    <citation type="submission" date="2015-06" db="EMBL/GenBank/DDBJ databases">
        <authorList>
            <person name="Liu B."/>
            <person name="Wang J."/>
            <person name="Zhu Y."/>
            <person name="Liu G."/>
            <person name="Chen Q."/>
            <person name="Zheng C."/>
            <person name="Che J."/>
            <person name="Ge C."/>
            <person name="Shi H."/>
            <person name="Pan Z."/>
            <person name="Liu X."/>
        </authorList>
    </citation>
    <scope>NUCLEOTIDE SEQUENCE [LARGE SCALE GENOMIC DNA]</scope>
    <source>
        <strain evidence="2">DSM 16346</strain>
    </source>
</reference>
<dbReference type="InterPro" id="IPR000600">
    <property type="entry name" value="ROK"/>
</dbReference>
<accession>A0A0J6CPY6</accession>
<evidence type="ECO:0008006" key="4">
    <source>
        <dbReference type="Google" id="ProtNLM"/>
    </source>
</evidence>
<dbReference type="Proteomes" id="UP000035996">
    <property type="component" value="Unassembled WGS sequence"/>
</dbReference>
<evidence type="ECO:0000313" key="3">
    <source>
        <dbReference type="Proteomes" id="UP000035996"/>
    </source>
</evidence>
<name>A0A0J6CPY6_9BACL</name>
<dbReference type="STRING" id="157733.AB986_03140"/>
<organism evidence="2 3">
    <name type="scientific">Guptibacillus hwajinpoensis</name>
    <dbReference type="NCBI Taxonomy" id="208199"/>
    <lineage>
        <taxon>Bacteria</taxon>
        <taxon>Bacillati</taxon>
        <taxon>Bacillota</taxon>
        <taxon>Bacilli</taxon>
        <taxon>Bacillales</taxon>
        <taxon>Guptibacillaceae</taxon>
        <taxon>Guptibacillus</taxon>
    </lineage>
</organism>
<dbReference type="CDD" id="cd23763">
    <property type="entry name" value="ASKHA_ATPase_ROK"/>
    <property type="match status" value="1"/>
</dbReference>